<evidence type="ECO:0000313" key="6">
    <source>
        <dbReference type="Proteomes" id="UP000809081"/>
    </source>
</evidence>
<keyword evidence="3" id="KW-0238">DNA-binding</keyword>
<organism evidence="5 6">
    <name type="scientific">Streptococcus saliviloxodontae</name>
    <dbReference type="NCBI Taxonomy" id="1349416"/>
    <lineage>
        <taxon>Bacteria</taxon>
        <taxon>Bacillati</taxon>
        <taxon>Bacillota</taxon>
        <taxon>Bacilli</taxon>
        <taxon>Lactobacillales</taxon>
        <taxon>Streptococcaceae</taxon>
        <taxon>Streptococcus</taxon>
    </lineage>
</organism>
<comment type="caution">
    <text evidence="5">The sequence shown here is derived from an EMBL/GenBank/DDBJ whole genome shotgun (WGS) entry which is preliminary data.</text>
</comment>
<comment type="similarity">
    <text evidence="1">Belongs to the ParB family.</text>
</comment>
<keyword evidence="2" id="KW-0159">Chromosome partition</keyword>
<reference evidence="5 6" key="1">
    <citation type="submission" date="2021-01" db="EMBL/GenBank/DDBJ databases">
        <title>Genomic Encyclopedia of Type Strains, Phase IV (KMG-IV): sequencing the most valuable type-strain genomes for metagenomic binning, comparative biology and taxonomic classification.</title>
        <authorList>
            <person name="Goeker M."/>
        </authorList>
    </citation>
    <scope>NUCLEOTIDE SEQUENCE [LARGE SCALE GENOMIC DNA]</scope>
    <source>
        <strain evidence="5 6">DSM 27513</strain>
    </source>
</reference>
<proteinExistence type="inferred from homology"/>
<accession>A0ABS2PM27</accession>
<name>A0ABS2PM27_9STRE</name>
<dbReference type="Pfam" id="PF23552">
    <property type="entry name" value="ParB_C"/>
    <property type="match status" value="1"/>
</dbReference>
<dbReference type="RefSeq" id="WP_205016764.1">
    <property type="nucleotide sequence ID" value="NZ_JAFBEI010000010.1"/>
</dbReference>
<keyword evidence="6" id="KW-1185">Reference proteome</keyword>
<gene>
    <name evidence="5" type="ORF">JOC31_000662</name>
</gene>
<dbReference type="NCBIfam" id="TIGR00180">
    <property type="entry name" value="parB_part"/>
    <property type="match status" value="1"/>
</dbReference>
<evidence type="ECO:0000256" key="1">
    <source>
        <dbReference type="ARBA" id="ARBA00006295"/>
    </source>
</evidence>
<dbReference type="SUPFAM" id="SSF110849">
    <property type="entry name" value="ParB/Sulfiredoxin"/>
    <property type="match status" value="1"/>
</dbReference>
<dbReference type="Proteomes" id="UP000809081">
    <property type="component" value="Unassembled WGS sequence"/>
</dbReference>
<dbReference type="SUPFAM" id="SSF109709">
    <property type="entry name" value="KorB DNA-binding domain-like"/>
    <property type="match status" value="1"/>
</dbReference>
<feature type="domain" description="ParB-like N-terminal" evidence="4">
    <location>
        <begin position="6"/>
        <end position="96"/>
    </location>
</feature>
<dbReference type="InterPro" id="IPR003115">
    <property type="entry name" value="ParB_N"/>
</dbReference>
<dbReference type="InterPro" id="IPR036086">
    <property type="entry name" value="ParB/Sulfiredoxin_sf"/>
</dbReference>
<dbReference type="InterPro" id="IPR057240">
    <property type="entry name" value="ParB_dimer_C"/>
</dbReference>
<dbReference type="EMBL" id="JAFBEI010000010">
    <property type="protein sequence ID" value="MBM7635848.1"/>
    <property type="molecule type" value="Genomic_DNA"/>
</dbReference>
<evidence type="ECO:0000259" key="4">
    <source>
        <dbReference type="SMART" id="SM00470"/>
    </source>
</evidence>
<dbReference type="InterPro" id="IPR004437">
    <property type="entry name" value="ParB/RepB/Spo0J"/>
</dbReference>
<dbReference type="PANTHER" id="PTHR33375:SF1">
    <property type="entry name" value="CHROMOSOME-PARTITIONING PROTEIN PARB-RELATED"/>
    <property type="match status" value="1"/>
</dbReference>
<dbReference type="PANTHER" id="PTHR33375">
    <property type="entry name" value="CHROMOSOME-PARTITIONING PROTEIN PARB-RELATED"/>
    <property type="match status" value="1"/>
</dbReference>
<evidence type="ECO:0000256" key="2">
    <source>
        <dbReference type="ARBA" id="ARBA00022829"/>
    </source>
</evidence>
<dbReference type="Pfam" id="PF17762">
    <property type="entry name" value="HTH_ParB"/>
    <property type="match status" value="1"/>
</dbReference>
<evidence type="ECO:0000256" key="3">
    <source>
        <dbReference type="ARBA" id="ARBA00023125"/>
    </source>
</evidence>
<dbReference type="Gene3D" id="1.10.10.2830">
    <property type="match status" value="1"/>
</dbReference>
<evidence type="ECO:0000313" key="5">
    <source>
        <dbReference type="EMBL" id="MBM7635848.1"/>
    </source>
</evidence>
<dbReference type="CDD" id="cd16393">
    <property type="entry name" value="SPO0J_N"/>
    <property type="match status" value="1"/>
</dbReference>
<sequence>MNDTIKLIAINDISPNPFQPRQHFNPEELEELAQSIKQNGLIQPIIVRPSSIFGYELVAGERRLRATKMAGLSNILAVIKPMTDSESMRNAIIENLQRSDLNPIEEARSYKALIDKTKMTHEDIAVAMGKSRPYISNSLRLLNLPIQLQKALEVRQITQGHARLLLSLKETEKQILWLDEIKQKQLSVHQLEKLIKHKTKTSRKRNKSIYTIEQEERISQALGLSSKISYSKSGKGQLIIQFADDEEFHRLINKIL</sequence>
<dbReference type="SMART" id="SM00470">
    <property type="entry name" value="ParB"/>
    <property type="match status" value="1"/>
</dbReference>
<dbReference type="Gene3D" id="3.90.1530.30">
    <property type="match status" value="1"/>
</dbReference>
<dbReference type="InterPro" id="IPR041468">
    <property type="entry name" value="HTH_ParB/Spo0J"/>
</dbReference>
<dbReference type="InterPro" id="IPR050336">
    <property type="entry name" value="Chromosome_partition/occlusion"/>
</dbReference>
<protein>
    <submittedName>
        <fullName evidence="5">ParB family chromosome partitioning protein</fullName>
    </submittedName>
</protein>
<dbReference type="Pfam" id="PF02195">
    <property type="entry name" value="ParB_N"/>
    <property type="match status" value="1"/>
</dbReference>